<dbReference type="AlphaFoldDB" id="A0A0S4JSB3"/>
<feature type="compositionally biased region" description="Basic and acidic residues" evidence="1">
    <location>
        <begin position="86"/>
        <end position="108"/>
    </location>
</feature>
<accession>A0A0S4JSB3</accession>
<proteinExistence type="predicted"/>
<feature type="region of interest" description="Disordered" evidence="1">
    <location>
        <begin position="30"/>
        <end position="60"/>
    </location>
</feature>
<gene>
    <name evidence="2" type="ORF">BSAL_36180</name>
</gene>
<name>A0A0S4JSB3_BODSA</name>
<dbReference type="EMBL" id="CYKH01002021">
    <property type="protein sequence ID" value="CUG92217.1"/>
    <property type="molecule type" value="Genomic_DNA"/>
</dbReference>
<dbReference type="VEuPathDB" id="TriTrypDB:BSAL_36180"/>
<evidence type="ECO:0000256" key="1">
    <source>
        <dbReference type="SAM" id="MobiDB-lite"/>
    </source>
</evidence>
<feature type="non-terminal residue" evidence="2">
    <location>
        <position position="1"/>
    </location>
</feature>
<sequence length="177" mass="19611">VLDGGMRVYRFSRALMKKLTLPNPMVTNVQQHQEPKLLLSPTDFAPRKPRGRNPTPSRQQATTLIKITAATDAVNVDEVGGGIESVDGKEDHDDTRSGARRGERHADGAGEQQLHLAKSSREVDQTVMMTPLSFLSRRSVKRDSSRHSSSSKAVVVNPPEEKLKMLVRYICLRAGKK</sequence>
<keyword evidence="3" id="KW-1185">Reference proteome</keyword>
<feature type="region of interest" description="Disordered" evidence="1">
    <location>
        <begin position="79"/>
        <end position="120"/>
    </location>
</feature>
<dbReference type="Proteomes" id="UP000051952">
    <property type="component" value="Unassembled WGS sequence"/>
</dbReference>
<protein>
    <submittedName>
        <fullName evidence="2">Uncharacterized protein</fullName>
    </submittedName>
</protein>
<reference evidence="3" key="1">
    <citation type="submission" date="2015-09" db="EMBL/GenBank/DDBJ databases">
        <authorList>
            <consortium name="Pathogen Informatics"/>
        </authorList>
    </citation>
    <scope>NUCLEOTIDE SEQUENCE [LARGE SCALE GENOMIC DNA]</scope>
    <source>
        <strain evidence="3">Lake Konstanz</strain>
    </source>
</reference>
<evidence type="ECO:0000313" key="3">
    <source>
        <dbReference type="Proteomes" id="UP000051952"/>
    </source>
</evidence>
<evidence type="ECO:0000313" key="2">
    <source>
        <dbReference type="EMBL" id="CUG92217.1"/>
    </source>
</evidence>
<organism evidence="2 3">
    <name type="scientific">Bodo saltans</name>
    <name type="common">Flagellated protozoan</name>
    <dbReference type="NCBI Taxonomy" id="75058"/>
    <lineage>
        <taxon>Eukaryota</taxon>
        <taxon>Discoba</taxon>
        <taxon>Euglenozoa</taxon>
        <taxon>Kinetoplastea</taxon>
        <taxon>Metakinetoplastina</taxon>
        <taxon>Eubodonida</taxon>
        <taxon>Bodonidae</taxon>
        <taxon>Bodo</taxon>
    </lineage>
</organism>